<evidence type="ECO:0000256" key="9">
    <source>
        <dbReference type="PIRNR" id="PIRNR002869"/>
    </source>
</evidence>
<evidence type="ECO:0000256" key="7">
    <source>
        <dbReference type="ARBA" id="ARBA00023136"/>
    </source>
</evidence>
<dbReference type="PIRSF" id="PIRSF002869">
    <property type="entry name" value="MviN"/>
    <property type="match status" value="1"/>
</dbReference>
<evidence type="ECO:0000313" key="10">
    <source>
        <dbReference type="EMBL" id="MDO3675749.1"/>
    </source>
</evidence>
<keyword evidence="4 8" id="KW-0133">Cell shape</keyword>
<sequence length="555" mass="60589">MSESVQKHEGPSSQAIERLSKPAIWIFGATILGRMLGFVRESTLAAFFGVGPEVDAFIMAQTVTYILFSFLGPAIGTAGIPVLSVLHADRRVEAFRNVSLSLLHVVVIVLVGFTLVGYSMAPLLIHTIAPGFTGHQAELAIHLTRMMMPVTIFLGLAGWATTVLQSQNKFGYSALSNIPNNAVVIAGMFAAGFLGGIEWVTVCYVLGVAAQFLIQLPVFKTTGYKWFIHLKDKDFKKIITMAPSTIATGMGGQINVIVDRFFSSGLAVGSVAALGYGQRIFSLFVGVVQMPILVVLFPKLSEKVGLGKEEEFMHLIRKGLGILSFFMLPIAAILVLMAIPITQFLYERGAFNQTATLITASIVCFYSIGLPFLSWKEFILRSFYAMKDSRTPVLNTTMQIGINVTLNSISVPIFGIKGLALSTAISEMVSFFVLYNVLRRRMYKKTGVKAAHFPVWKSLVSVGAMVAVIFGMSNLLDLHLFDRTVQSSFALALDLGLIVIASGLAYLVISFVLKSDELQFCLKTALHMGSKFLPSKLSGYVMAKARMNRVPKRNM</sequence>
<evidence type="ECO:0000256" key="3">
    <source>
        <dbReference type="ARBA" id="ARBA00022692"/>
    </source>
</evidence>
<feature type="transmembrane region" description="Helical" evidence="8">
    <location>
        <begin position="199"/>
        <end position="218"/>
    </location>
</feature>
<comment type="subcellular location">
    <subcellularLocation>
        <location evidence="1 8">Cell membrane</location>
        <topology evidence="1 8">Multi-pass membrane protein</topology>
    </subcellularLocation>
</comment>
<dbReference type="EMBL" id="JAUMKJ010000002">
    <property type="protein sequence ID" value="MDO3675749.1"/>
    <property type="molecule type" value="Genomic_DNA"/>
</dbReference>
<dbReference type="RefSeq" id="WP_025851199.1">
    <property type="nucleotide sequence ID" value="NZ_JARLKN010000115.1"/>
</dbReference>
<proteinExistence type="inferred from homology"/>
<keyword evidence="7 8" id="KW-0472">Membrane</keyword>
<dbReference type="InterPro" id="IPR004268">
    <property type="entry name" value="MurJ"/>
</dbReference>
<comment type="similarity">
    <text evidence="8 9">Belongs to the MurJ/MviN family.</text>
</comment>
<evidence type="ECO:0000256" key="2">
    <source>
        <dbReference type="ARBA" id="ARBA00022475"/>
    </source>
</evidence>
<keyword evidence="3 8" id="KW-0812">Transmembrane</keyword>
<evidence type="ECO:0000256" key="4">
    <source>
        <dbReference type="ARBA" id="ARBA00022960"/>
    </source>
</evidence>
<dbReference type="PANTHER" id="PTHR47019:SF1">
    <property type="entry name" value="LIPID II FLIPPASE MURJ"/>
    <property type="match status" value="1"/>
</dbReference>
<dbReference type="PANTHER" id="PTHR47019">
    <property type="entry name" value="LIPID II FLIPPASE MURJ"/>
    <property type="match status" value="1"/>
</dbReference>
<accession>A0ABT8V2U9</accession>
<dbReference type="NCBIfam" id="TIGR01695">
    <property type="entry name" value="murJ_mviN"/>
    <property type="match status" value="1"/>
</dbReference>
<comment type="function">
    <text evidence="8 9">Involved in peptidoglycan biosynthesis. Transports lipid-linked peptidoglycan precursors from the inner to the outer leaflet of the cytoplasmic membrane.</text>
</comment>
<dbReference type="CDD" id="cd13123">
    <property type="entry name" value="MATE_MurJ_like"/>
    <property type="match status" value="1"/>
</dbReference>
<dbReference type="Pfam" id="PF03023">
    <property type="entry name" value="MurJ"/>
    <property type="match status" value="1"/>
</dbReference>
<feature type="transmembrane region" description="Helical" evidence="8">
    <location>
        <begin position="278"/>
        <end position="298"/>
    </location>
</feature>
<feature type="transmembrane region" description="Helical" evidence="8">
    <location>
        <begin position="419"/>
        <end position="438"/>
    </location>
</feature>
<feature type="transmembrane region" description="Helical" evidence="8">
    <location>
        <begin position="62"/>
        <end position="86"/>
    </location>
</feature>
<feature type="transmembrane region" description="Helical" evidence="8">
    <location>
        <begin position="238"/>
        <end position="258"/>
    </location>
</feature>
<keyword evidence="11" id="KW-1185">Reference proteome</keyword>
<feature type="transmembrane region" description="Helical" evidence="8">
    <location>
        <begin position="98"/>
        <end position="119"/>
    </location>
</feature>
<evidence type="ECO:0000313" key="11">
    <source>
        <dbReference type="Proteomes" id="UP001168883"/>
    </source>
</evidence>
<evidence type="ECO:0000256" key="6">
    <source>
        <dbReference type="ARBA" id="ARBA00022989"/>
    </source>
</evidence>
<dbReference type="InterPro" id="IPR051050">
    <property type="entry name" value="Lipid_II_flippase_MurJ/MviN"/>
</dbReference>
<keyword evidence="2 8" id="KW-1003">Cell membrane</keyword>
<feature type="transmembrane region" description="Helical" evidence="8">
    <location>
        <begin position="354"/>
        <end position="373"/>
    </location>
</feature>
<feature type="transmembrane region" description="Helical" evidence="8">
    <location>
        <begin position="459"/>
        <end position="476"/>
    </location>
</feature>
<feature type="transmembrane region" description="Helical" evidence="8">
    <location>
        <begin position="488"/>
        <end position="513"/>
    </location>
</feature>
<evidence type="ECO:0000256" key="8">
    <source>
        <dbReference type="HAMAP-Rule" id="MF_02078"/>
    </source>
</evidence>
<keyword evidence="6 8" id="KW-1133">Transmembrane helix</keyword>
<dbReference type="PRINTS" id="PR01806">
    <property type="entry name" value="VIRFACTRMVIN"/>
</dbReference>
<name>A0ABT8V2U9_9BACL</name>
<protein>
    <recommendedName>
        <fullName evidence="8">Probable lipid II flippase MurJ</fullName>
    </recommendedName>
</protein>
<keyword evidence="8 9" id="KW-0961">Cell wall biogenesis/degradation</keyword>
<comment type="pathway">
    <text evidence="8">Cell wall biogenesis; peptidoglycan biosynthesis.</text>
</comment>
<reference evidence="10" key="1">
    <citation type="submission" date="2023-07" db="EMBL/GenBank/DDBJ databases">
        <authorList>
            <person name="Aktuganov G."/>
            <person name="Boyko T."/>
            <person name="Delegan Y."/>
            <person name="Galimzianova N."/>
            <person name="Gilvanova E."/>
            <person name="Korobov V."/>
            <person name="Kuzmina L."/>
            <person name="Melentiev A."/>
            <person name="Milman P."/>
            <person name="Ryabova A."/>
            <person name="Stupak E."/>
            <person name="Yasakov T."/>
            <person name="Zharikova N."/>
            <person name="Zhurenko E."/>
        </authorList>
    </citation>
    <scope>NUCLEOTIDE SEQUENCE</scope>
    <source>
        <strain evidence="10">IB-739</strain>
    </source>
</reference>
<organism evidence="10 11">
    <name type="scientific">Paenibacillus ehimensis</name>
    <dbReference type="NCBI Taxonomy" id="79264"/>
    <lineage>
        <taxon>Bacteria</taxon>
        <taxon>Bacillati</taxon>
        <taxon>Bacillota</taxon>
        <taxon>Bacilli</taxon>
        <taxon>Bacillales</taxon>
        <taxon>Paenibacillaceae</taxon>
        <taxon>Paenibacillus</taxon>
    </lineage>
</organism>
<feature type="transmembrane region" description="Helical" evidence="8">
    <location>
        <begin position="393"/>
        <end position="413"/>
    </location>
</feature>
<dbReference type="Proteomes" id="UP001168883">
    <property type="component" value="Unassembled WGS sequence"/>
</dbReference>
<gene>
    <name evidence="8 10" type="primary">murJ</name>
    <name evidence="10" type="ORF">Q3C12_01960</name>
</gene>
<evidence type="ECO:0000256" key="5">
    <source>
        <dbReference type="ARBA" id="ARBA00022984"/>
    </source>
</evidence>
<feature type="transmembrane region" description="Helical" evidence="8">
    <location>
        <begin position="172"/>
        <end position="193"/>
    </location>
</feature>
<comment type="caution">
    <text evidence="10">The sequence shown here is derived from an EMBL/GenBank/DDBJ whole genome shotgun (WGS) entry which is preliminary data.</text>
</comment>
<feature type="transmembrane region" description="Helical" evidence="8">
    <location>
        <begin position="319"/>
        <end position="342"/>
    </location>
</feature>
<feature type="transmembrane region" description="Helical" evidence="8">
    <location>
        <begin position="139"/>
        <end position="160"/>
    </location>
</feature>
<keyword evidence="5 8" id="KW-0573">Peptidoglycan synthesis</keyword>
<evidence type="ECO:0000256" key="1">
    <source>
        <dbReference type="ARBA" id="ARBA00004651"/>
    </source>
</evidence>
<dbReference type="HAMAP" id="MF_02078">
    <property type="entry name" value="MurJ_MviN"/>
    <property type="match status" value="1"/>
</dbReference>
<keyword evidence="8 9" id="KW-0813">Transport</keyword>